<keyword evidence="1" id="KW-0732">Signal</keyword>
<dbReference type="Proteomes" id="UP000294155">
    <property type="component" value="Unassembled WGS sequence"/>
</dbReference>
<sequence length="380" mass="38710">MKKIFTLAALGLLSAASFEAQAQITVDGVMSAGEIGAANSGRYVSLGAFSLAHPAGFGDWGLLRMYGANSATKLYIALAGTPEANGNGLQIYMDLPNKTGVPTGTGLPAATGPGTTMFEGAGITGTIMDQQTDAGLALKGESLTSFSPQAVVYTSATAGSAAQLAPALTATGAAVTIAGATGNFAMFNGTRMAYRGTTDGKITTNPGNTNGGGAGSYGWEIELDRAALGLPSGANVVRLFAGYVSNTGYWSSDVIPEIPGNTSNLENSPDFTQETGVQSAAFNVVVLSNRSAAEAAVAMSVFPNPSSDKATVTYQVLDRAQAVNVTLTDLMGRTVRTLQDGVKSAGFHNVGLSTQDVAAGTYMVKVKVGEMTATRKVVLL</sequence>
<dbReference type="OrthoDB" id="873118at2"/>
<dbReference type="InterPro" id="IPR026444">
    <property type="entry name" value="Secre_tail"/>
</dbReference>
<gene>
    <name evidence="3" type="ORF">EWM57_04620</name>
</gene>
<proteinExistence type="predicted"/>
<dbReference type="AlphaFoldDB" id="A0A4Q5LID3"/>
<reference evidence="3 4" key="1">
    <citation type="submission" date="2019-02" db="EMBL/GenBank/DDBJ databases">
        <title>Bacterial novel species isolated from soil.</title>
        <authorList>
            <person name="Jung H.-Y."/>
        </authorList>
    </citation>
    <scope>NUCLEOTIDE SEQUENCE [LARGE SCALE GENOMIC DNA]</scope>
    <source>
        <strain evidence="3 4">1-3-3-3</strain>
    </source>
</reference>
<dbReference type="Pfam" id="PF18962">
    <property type="entry name" value="Por_Secre_tail"/>
    <property type="match status" value="1"/>
</dbReference>
<dbReference type="EMBL" id="SEWE01000006">
    <property type="protein sequence ID" value="RYU82471.1"/>
    <property type="molecule type" value="Genomic_DNA"/>
</dbReference>
<feature type="chain" id="PRO_5020670856" evidence="1">
    <location>
        <begin position="23"/>
        <end position="380"/>
    </location>
</feature>
<accession>A0A4Q5LID3</accession>
<dbReference type="RefSeq" id="WP_129919963.1">
    <property type="nucleotide sequence ID" value="NZ_SEWE01000006.1"/>
</dbReference>
<evidence type="ECO:0000256" key="1">
    <source>
        <dbReference type="SAM" id="SignalP"/>
    </source>
</evidence>
<evidence type="ECO:0000313" key="3">
    <source>
        <dbReference type="EMBL" id="RYU82471.1"/>
    </source>
</evidence>
<dbReference type="NCBIfam" id="TIGR04183">
    <property type="entry name" value="Por_Secre_tail"/>
    <property type="match status" value="1"/>
</dbReference>
<keyword evidence="4" id="KW-1185">Reference proteome</keyword>
<protein>
    <submittedName>
        <fullName evidence="3">T9SS type A sorting domain-containing protein</fullName>
    </submittedName>
</protein>
<feature type="domain" description="Secretion system C-terminal sorting" evidence="2">
    <location>
        <begin position="301"/>
        <end position="378"/>
    </location>
</feature>
<name>A0A4Q5LID3_9BACT</name>
<evidence type="ECO:0000259" key="2">
    <source>
        <dbReference type="Pfam" id="PF18962"/>
    </source>
</evidence>
<evidence type="ECO:0000313" key="4">
    <source>
        <dbReference type="Proteomes" id="UP000294155"/>
    </source>
</evidence>
<organism evidence="3 4">
    <name type="scientific">Hymenobacter persicinus</name>
    <dbReference type="NCBI Taxonomy" id="2025506"/>
    <lineage>
        <taxon>Bacteria</taxon>
        <taxon>Pseudomonadati</taxon>
        <taxon>Bacteroidota</taxon>
        <taxon>Cytophagia</taxon>
        <taxon>Cytophagales</taxon>
        <taxon>Hymenobacteraceae</taxon>
        <taxon>Hymenobacter</taxon>
    </lineage>
</organism>
<dbReference type="Gene3D" id="2.60.40.4070">
    <property type="match status" value="1"/>
</dbReference>
<comment type="caution">
    <text evidence="3">The sequence shown here is derived from an EMBL/GenBank/DDBJ whole genome shotgun (WGS) entry which is preliminary data.</text>
</comment>
<feature type="signal peptide" evidence="1">
    <location>
        <begin position="1"/>
        <end position="22"/>
    </location>
</feature>